<evidence type="ECO:0000256" key="1">
    <source>
        <dbReference type="SAM" id="MobiDB-lite"/>
    </source>
</evidence>
<organism evidence="3 4">
    <name type="scientific">Halomonas halmophila</name>
    <dbReference type="NCBI Taxonomy" id="252"/>
    <lineage>
        <taxon>Bacteria</taxon>
        <taxon>Pseudomonadati</taxon>
        <taxon>Pseudomonadota</taxon>
        <taxon>Gammaproteobacteria</taxon>
        <taxon>Oceanospirillales</taxon>
        <taxon>Halomonadaceae</taxon>
        <taxon>Halomonas</taxon>
    </lineage>
</organism>
<accession>A0A4Y4EXL9</accession>
<keyword evidence="4" id="KW-1185">Reference proteome</keyword>
<dbReference type="InterPro" id="IPR005135">
    <property type="entry name" value="Endo/exonuclease/phosphatase"/>
</dbReference>
<feature type="region of interest" description="Disordered" evidence="1">
    <location>
        <begin position="322"/>
        <end position="353"/>
    </location>
</feature>
<feature type="domain" description="Endonuclease/exonuclease/phosphatase" evidence="2">
    <location>
        <begin position="103"/>
        <end position="309"/>
    </location>
</feature>
<dbReference type="GO" id="GO:0004519">
    <property type="term" value="F:endonuclease activity"/>
    <property type="evidence" value="ECO:0007669"/>
    <property type="project" value="UniProtKB-KW"/>
</dbReference>
<comment type="caution">
    <text evidence="3">The sequence shown here is derived from an EMBL/GenBank/DDBJ whole genome shotgun (WGS) entry which is preliminary data.</text>
</comment>
<evidence type="ECO:0000313" key="3">
    <source>
        <dbReference type="EMBL" id="GED21927.1"/>
    </source>
</evidence>
<protein>
    <submittedName>
        <fullName evidence="3">Endonuclease</fullName>
    </submittedName>
</protein>
<keyword evidence="3" id="KW-0255">Endonuclease</keyword>
<name>A0A4Y4EXL9_9GAMM</name>
<dbReference type="EMBL" id="BJOC01000013">
    <property type="protein sequence ID" value="GED21927.1"/>
    <property type="molecule type" value="Genomic_DNA"/>
</dbReference>
<dbReference type="AlphaFoldDB" id="A0A4Y4EXL9"/>
<keyword evidence="3" id="KW-0378">Hydrolase</keyword>
<keyword evidence="3" id="KW-0540">Nuclease</keyword>
<gene>
    <name evidence="3" type="ORF">HHA01_09040</name>
</gene>
<dbReference type="SUPFAM" id="SSF56219">
    <property type="entry name" value="DNase I-like"/>
    <property type="match status" value="1"/>
</dbReference>
<evidence type="ECO:0000259" key="2">
    <source>
        <dbReference type="Pfam" id="PF03372"/>
    </source>
</evidence>
<sequence length="353" mass="40027">MTSTITLLAALLLAATLVAHLPMHWWGIRSCEFPRLQIAALALLCLVATPLVEPPWYWLAMVCGLVTLMLQVVHILPWTRLWPIQVQPAQPGHEDRCLRLLVANVLTPNRNAEGLVALIHQHSPDIVLTLESDAWWEQQLDEALADDWPHAVRIPQDNLYGMHLYSRLPLLSPRVERLIQEDIPSISTGIQLRCGDSIHLYAVHPRPPAPSESKESLWRDAELLLVGKRIHADPGPTLVAGDLNDVAWSRTTRSFCRVSGMLDPRRGRGMFSTFHASYPVMRWPLDHVFSSEHFTLSVMQRLPGFGSDHFPILTTLCYRPSRADEHDNPQADSQEHQDARDTIREGQLREQED</sequence>
<dbReference type="RefSeq" id="WP_246053813.1">
    <property type="nucleotide sequence ID" value="NZ_BJOC01000013.1"/>
</dbReference>
<reference evidence="3 4" key="1">
    <citation type="submission" date="2019-06" db="EMBL/GenBank/DDBJ databases">
        <title>Whole genome shotgun sequence of Halomonas halmophila NBRC 15537.</title>
        <authorList>
            <person name="Hosoyama A."/>
            <person name="Uohara A."/>
            <person name="Ohji S."/>
            <person name="Ichikawa N."/>
        </authorList>
    </citation>
    <scope>NUCLEOTIDE SEQUENCE [LARGE SCALE GENOMIC DNA]</scope>
    <source>
        <strain evidence="3 4">NBRC 15537</strain>
    </source>
</reference>
<dbReference type="Pfam" id="PF03372">
    <property type="entry name" value="Exo_endo_phos"/>
    <property type="match status" value="1"/>
</dbReference>
<dbReference type="Gene3D" id="3.60.10.10">
    <property type="entry name" value="Endonuclease/exonuclease/phosphatase"/>
    <property type="match status" value="1"/>
</dbReference>
<dbReference type="InterPro" id="IPR036691">
    <property type="entry name" value="Endo/exonu/phosph_ase_sf"/>
</dbReference>
<proteinExistence type="predicted"/>
<evidence type="ECO:0000313" key="4">
    <source>
        <dbReference type="Proteomes" id="UP000319812"/>
    </source>
</evidence>
<dbReference type="Proteomes" id="UP000319812">
    <property type="component" value="Unassembled WGS sequence"/>
</dbReference>